<keyword evidence="2" id="KW-1185">Reference proteome</keyword>
<sequence length="321" mass="36859">MAKSNLDKFIAIESMMDEAEGLKEPYLEALEERYDYMNVLRREYSNLSHTIGRIQQKLEKASDGLEVDEDVRVVTKQAIERIDEHIEALEEDNQYGDNKGSISRLKHARGQLEGNIDVESIETVWRLLKVMRIEVEEVDVLMELAEATGSGGQDTTQSIINDIERVRSEYTGSFVMYRQALEDGEDVQQEIERIIAGLEDAGYSKEADNLTDAKPDISEERGLRPNPEPLLDLLNPIKSAGLEYFQSNNKRSESYTLNEAFAKEVAYTRRALLEDREYIGTRNAFNRLETAFSDLSTYMYDRFYQLGGTPENYHGHDDRKK</sequence>
<comment type="caution">
    <text evidence="1">The sequence shown here is derived from an EMBL/GenBank/DDBJ whole genome shotgun (WGS) entry which is preliminary data.</text>
</comment>
<accession>A0A9X4R0B1</accession>
<gene>
    <name evidence="1" type="ORF">M4L89_14830</name>
</gene>
<evidence type="ECO:0000313" key="1">
    <source>
        <dbReference type="EMBL" id="MDG0847483.1"/>
    </source>
</evidence>
<dbReference type="AlphaFoldDB" id="A0A9X4R0B1"/>
<protein>
    <submittedName>
        <fullName evidence="1">Uncharacterized protein</fullName>
    </submittedName>
</protein>
<reference evidence="1" key="1">
    <citation type="submission" date="2022-05" db="EMBL/GenBank/DDBJ databases">
        <title>Comparative genomics of Staphylococcus equorum isolates.</title>
        <authorList>
            <person name="Luelf R.H."/>
        </authorList>
    </citation>
    <scope>NUCLEOTIDE SEQUENCE</scope>
    <source>
        <strain evidence="1">TMW 2.2497</strain>
    </source>
</reference>
<dbReference type="EMBL" id="JAMBQA010000020">
    <property type="protein sequence ID" value="MDG0847483.1"/>
    <property type="molecule type" value="Genomic_DNA"/>
</dbReference>
<name>A0A9X4R0B1_9STAP</name>
<evidence type="ECO:0000313" key="2">
    <source>
        <dbReference type="Proteomes" id="UP001152422"/>
    </source>
</evidence>
<organism evidence="1 2">
    <name type="scientific">Staphylococcus equorum</name>
    <dbReference type="NCBI Taxonomy" id="246432"/>
    <lineage>
        <taxon>Bacteria</taxon>
        <taxon>Bacillati</taxon>
        <taxon>Bacillota</taxon>
        <taxon>Bacilli</taxon>
        <taxon>Bacillales</taxon>
        <taxon>Staphylococcaceae</taxon>
        <taxon>Staphylococcus</taxon>
    </lineage>
</organism>
<dbReference type="Proteomes" id="UP001152422">
    <property type="component" value="Unassembled WGS sequence"/>
</dbReference>
<dbReference type="RefSeq" id="WP_107518080.1">
    <property type="nucleotide sequence ID" value="NZ_JAMBPY010000021.1"/>
</dbReference>
<proteinExistence type="predicted"/>